<dbReference type="PANTHER" id="PTHR28613:SF9">
    <property type="entry name" value="TRANSMEMBRANE PROTEIN 238"/>
    <property type="match status" value="1"/>
</dbReference>
<feature type="transmembrane region" description="Helical" evidence="1">
    <location>
        <begin position="42"/>
        <end position="63"/>
    </location>
</feature>
<dbReference type="GeneID" id="140702588"/>
<protein>
    <submittedName>
        <fullName evidence="3">Transmembrane protein 238-like</fullName>
    </submittedName>
</protein>
<sequence>MEVPAGGLGRCQAAFWLALSFDAAGFAALLAGVFLDAFFADLLIYGGGVGIFFSLMWWVFWYVGNLEVPPAELEDDVGLGGRGKARGDRRLAELFRSLSLGVSFSRASVAVRSRSRWARATTSAPGGGAPVVGSTVSRVLELEPEEPEPT</sequence>
<evidence type="ECO:0000313" key="3">
    <source>
        <dbReference type="RefSeq" id="XP_072838937.1"/>
    </source>
</evidence>
<gene>
    <name evidence="3" type="primary">LOC140702588</name>
</gene>
<dbReference type="RefSeq" id="XP_072838937.1">
    <property type="nucleotide sequence ID" value="XM_072982836.1"/>
</dbReference>
<dbReference type="Pfam" id="PF15125">
    <property type="entry name" value="TMEM238"/>
    <property type="match status" value="1"/>
</dbReference>
<organism evidence="2 3">
    <name type="scientific">Pogona vitticeps</name>
    <name type="common">central bearded dragon</name>
    <dbReference type="NCBI Taxonomy" id="103695"/>
    <lineage>
        <taxon>Eukaryota</taxon>
        <taxon>Metazoa</taxon>
        <taxon>Chordata</taxon>
        <taxon>Craniata</taxon>
        <taxon>Vertebrata</taxon>
        <taxon>Euteleostomi</taxon>
        <taxon>Lepidosauria</taxon>
        <taxon>Squamata</taxon>
        <taxon>Bifurcata</taxon>
        <taxon>Unidentata</taxon>
        <taxon>Episquamata</taxon>
        <taxon>Toxicofera</taxon>
        <taxon>Iguania</taxon>
        <taxon>Acrodonta</taxon>
        <taxon>Agamidae</taxon>
        <taxon>Amphibolurinae</taxon>
        <taxon>Pogona</taxon>
    </lineage>
</organism>
<name>A0ABM5F0K8_9SAUR</name>
<reference evidence="3" key="1">
    <citation type="submission" date="2025-08" db="UniProtKB">
        <authorList>
            <consortium name="RefSeq"/>
        </authorList>
    </citation>
    <scope>IDENTIFICATION</scope>
</reference>
<dbReference type="InterPro" id="IPR029365">
    <property type="entry name" value="TMEM238"/>
</dbReference>
<evidence type="ECO:0000256" key="1">
    <source>
        <dbReference type="SAM" id="Phobius"/>
    </source>
</evidence>
<keyword evidence="2" id="KW-1185">Reference proteome</keyword>
<evidence type="ECO:0000313" key="2">
    <source>
        <dbReference type="Proteomes" id="UP001652642"/>
    </source>
</evidence>
<keyword evidence="1" id="KW-0472">Membrane</keyword>
<dbReference type="PANTHER" id="PTHR28613">
    <property type="entry name" value="SI:CH211-232M10.4-RELATED"/>
    <property type="match status" value="1"/>
</dbReference>
<accession>A0ABM5F0K8</accession>
<keyword evidence="1" id="KW-0812">Transmembrane</keyword>
<feature type="transmembrane region" description="Helical" evidence="1">
    <location>
        <begin position="13"/>
        <end position="35"/>
    </location>
</feature>
<dbReference type="Proteomes" id="UP001652642">
    <property type="component" value="Chromosome 13"/>
</dbReference>
<keyword evidence="1" id="KW-1133">Transmembrane helix</keyword>
<proteinExistence type="predicted"/>